<keyword evidence="3" id="KW-1185">Reference proteome</keyword>
<gene>
    <name evidence="2" type="ORF">H7F49_12795</name>
</gene>
<dbReference type="Proteomes" id="UP000520156">
    <property type="component" value="Unassembled WGS sequence"/>
</dbReference>
<evidence type="ECO:0000313" key="3">
    <source>
        <dbReference type="Proteomes" id="UP000520156"/>
    </source>
</evidence>
<protein>
    <submittedName>
        <fullName evidence="2">Uncharacterized protein</fullName>
    </submittedName>
</protein>
<evidence type="ECO:0000313" key="2">
    <source>
        <dbReference type="EMBL" id="MBC2652582.1"/>
    </source>
</evidence>
<proteinExistence type="predicted"/>
<reference evidence="2 3" key="1">
    <citation type="submission" date="2020-08" db="EMBL/GenBank/DDBJ databases">
        <title>The genome sequence of Novosphingobium flavum 4Y4.</title>
        <authorList>
            <person name="Liu Y."/>
        </authorList>
    </citation>
    <scope>NUCLEOTIDE SEQUENCE [LARGE SCALE GENOMIC DNA]</scope>
    <source>
        <strain evidence="2 3">4Y4</strain>
    </source>
</reference>
<comment type="caution">
    <text evidence="2">The sequence shown here is derived from an EMBL/GenBank/DDBJ whole genome shotgun (WGS) entry which is preliminary data.</text>
</comment>
<sequence>MLGRLQDGLWELRFRDGSPGRRVCWHDPWRLIQLEHPDLACDRLVIENSPDAASVQYTCRGKGYGRTTIRRESSQLLQLETQGVAGGLPFVMTGEGRRVGDCPTTARPQVVASTSRPD</sequence>
<dbReference type="EMBL" id="JACLAU010000022">
    <property type="protein sequence ID" value="MBC2652582.1"/>
    <property type="molecule type" value="Genomic_DNA"/>
</dbReference>
<evidence type="ECO:0000256" key="1">
    <source>
        <dbReference type="SAM" id="MobiDB-lite"/>
    </source>
</evidence>
<organism evidence="2 3">
    <name type="scientific">Novosphingobium aerophilum</name>
    <dbReference type="NCBI Taxonomy" id="2839843"/>
    <lineage>
        <taxon>Bacteria</taxon>
        <taxon>Pseudomonadati</taxon>
        <taxon>Pseudomonadota</taxon>
        <taxon>Alphaproteobacteria</taxon>
        <taxon>Sphingomonadales</taxon>
        <taxon>Sphingomonadaceae</taxon>
        <taxon>Novosphingobium</taxon>
    </lineage>
</organism>
<accession>A0A7X1KCY2</accession>
<name>A0A7X1KCY2_9SPHN</name>
<dbReference type="AlphaFoldDB" id="A0A7X1KCY2"/>
<feature type="region of interest" description="Disordered" evidence="1">
    <location>
        <begin position="96"/>
        <end position="118"/>
    </location>
</feature>